<evidence type="ECO:0000256" key="5">
    <source>
        <dbReference type="SAM" id="MobiDB-lite"/>
    </source>
</evidence>
<name>A0A1N7GQJ0_9NOCA</name>
<gene>
    <name evidence="6" type="ORF">SAMN05445060_2992</name>
</gene>
<dbReference type="Gene3D" id="3.30.1540.10">
    <property type="entry name" value="formyl-coa transferase, domain 3"/>
    <property type="match status" value="1"/>
</dbReference>
<reference evidence="6 7" key="1">
    <citation type="submission" date="2017-01" db="EMBL/GenBank/DDBJ databases">
        <authorList>
            <person name="Mah S.A."/>
            <person name="Swanson W.J."/>
            <person name="Moy G.W."/>
            <person name="Vacquier V.D."/>
        </authorList>
    </citation>
    <scope>NUCLEOTIDE SEQUENCE [LARGE SCALE GENOMIC DNA]</scope>
    <source>
        <strain evidence="6 7">CPCC 203464</strain>
    </source>
</reference>
<dbReference type="RefSeq" id="WP_076480911.1">
    <property type="nucleotide sequence ID" value="NZ_FTNT01000009.1"/>
</dbReference>
<evidence type="ECO:0000256" key="1">
    <source>
        <dbReference type="ARBA" id="ARBA00008383"/>
    </source>
</evidence>
<protein>
    <recommendedName>
        <fullName evidence="4">Alpha-methylacyl-CoA racemase</fullName>
        <ecNumber evidence="3">5.1.99.4</ecNumber>
    </recommendedName>
</protein>
<evidence type="ECO:0000313" key="6">
    <source>
        <dbReference type="EMBL" id="SIS14790.1"/>
    </source>
</evidence>
<dbReference type="FunFam" id="3.30.1540.10:FF:000004">
    <property type="entry name" value="Probable alpha-methylacyl-CoA racemase mcr"/>
    <property type="match status" value="1"/>
</dbReference>
<comment type="similarity">
    <text evidence="1">Belongs to the CoA-transferase III family.</text>
</comment>
<evidence type="ECO:0000256" key="4">
    <source>
        <dbReference type="ARBA" id="ARBA00074506"/>
    </source>
</evidence>
<dbReference type="Proteomes" id="UP000186218">
    <property type="component" value="Unassembled WGS sequence"/>
</dbReference>
<dbReference type="OrthoDB" id="9797653at2"/>
<dbReference type="InterPro" id="IPR050509">
    <property type="entry name" value="CoA-transferase_III"/>
</dbReference>
<dbReference type="InterPro" id="IPR023606">
    <property type="entry name" value="CoA-Trfase_III_dom_1_sf"/>
</dbReference>
<evidence type="ECO:0000256" key="3">
    <source>
        <dbReference type="ARBA" id="ARBA00066407"/>
    </source>
</evidence>
<dbReference type="SUPFAM" id="SSF89796">
    <property type="entry name" value="CoA-transferase family III (CaiB/BaiF)"/>
    <property type="match status" value="1"/>
</dbReference>
<dbReference type="GO" id="GO:0008111">
    <property type="term" value="F:alpha-methylacyl-CoA racemase activity"/>
    <property type="evidence" value="ECO:0007669"/>
    <property type="project" value="UniProtKB-EC"/>
</dbReference>
<dbReference type="InterPro" id="IPR003673">
    <property type="entry name" value="CoA-Trfase_fam_III"/>
</dbReference>
<keyword evidence="7" id="KW-1185">Reference proteome</keyword>
<dbReference type="Gene3D" id="3.40.50.10540">
    <property type="entry name" value="Crotonobetainyl-coa:carnitine coa-transferase, domain 1"/>
    <property type="match status" value="1"/>
</dbReference>
<dbReference type="PANTHER" id="PTHR48228:SF5">
    <property type="entry name" value="ALPHA-METHYLACYL-COA RACEMASE"/>
    <property type="match status" value="1"/>
</dbReference>
<dbReference type="AlphaFoldDB" id="A0A1N7GQJ0"/>
<dbReference type="EC" id="5.1.99.4" evidence="3"/>
<dbReference type="Pfam" id="PF02515">
    <property type="entry name" value="CoA_transf_3"/>
    <property type="match status" value="1"/>
</dbReference>
<dbReference type="STRING" id="1344003.SAMN05445060_2992"/>
<sequence>MPQQPVPDTTTGRAGPLSGIRVLEFAGIGPGPHAAMMLADLGADVLRVQRAGTLPTPGLPADQLLRGRRVIEVDLKNPDDRAQITQLVAKADVLLEGFRPGVMERLGLGPDDLLDVNPRLVYGRMTGWGQDGPMAARAGHDINYISSTGLLHAIGRAGERPVPPLNMVGDFGGGSMFLVLGVLAALVERQQSDRGQVVDAAMVDGASVLGQMIWAFRGINLWTDERGTNMLDTGAPYYDVYETSDGKYMAVGAIEPQFYAQLLAGLGLSDADVPAQNDVASWPTLRATFTDVFKTRTRDEWAEVFAGTDACTTPVLTFAEAPDDPHMAARDNLVEIDGVRQAAPAPRFSRTATARPTPPSREATDVTTVWT</sequence>
<proteinExistence type="inferred from homology"/>
<dbReference type="PANTHER" id="PTHR48228">
    <property type="entry name" value="SUCCINYL-COA--D-CITRAMALATE COA-TRANSFERASE"/>
    <property type="match status" value="1"/>
</dbReference>
<organism evidence="6 7">
    <name type="scientific">Williamsia sterculiae</name>
    <dbReference type="NCBI Taxonomy" id="1344003"/>
    <lineage>
        <taxon>Bacteria</taxon>
        <taxon>Bacillati</taxon>
        <taxon>Actinomycetota</taxon>
        <taxon>Actinomycetes</taxon>
        <taxon>Mycobacteriales</taxon>
        <taxon>Nocardiaceae</taxon>
        <taxon>Williamsia</taxon>
    </lineage>
</organism>
<dbReference type="InterPro" id="IPR044855">
    <property type="entry name" value="CoA-Trfase_III_dom3_sf"/>
</dbReference>
<accession>A0A1N7GQJ0</accession>
<dbReference type="EMBL" id="FTNT01000009">
    <property type="protein sequence ID" value="SIS14790.1"/>
    <property type="molecule type" value="Genomic_DNA"/>
</dbReference>
<keyword evidence="2" id="KW-0413">Isomerase</keyword>
<evidence type="ECO:0000313" key="7">
    <source>
        <dbReference type="Proteomes" id="UP000186218"/>
    </source>
</evidence>
<dbReference type="FunFam" id="3.40.50.10540:FF:000004">
    <property type="entry name" value="Probable alpha-methylacyl-CoA racemase mcr"/>
    <property type="match status" value="1"/>
</dbReference>
<evidence type="ECO:0000256" key="2">
    <source>
        <dbReference type="ARBA" id="ARBA00023235"/>
    </source>
</evidence>
<feature type="region of interest" description="Disordered" evidence="5">
    <location>
        <begin position="346"/>
        <end position="371"/>
    </location>
</feature>